<proteinExistence type="predicted"/>
<accession>A0A481W6N2</accession>
<sequence>MGQGLSAANVVTDDMYLAQDAKCNQENFFGLLTDTLAGIKAVASEDQLAGIICGARMVLGAIEDLDFELINRKDQTPLNPKHEYMDFDLVVAWDNYVSEINT</sequence>
<name>A0A481W6N2_9CAUD</name>
<dbReference type="Proteomes" id="UP000294134">
    <property type="component" value="Segment"/>
</dbReference>
<dbReference type="EMBL" id="MK552327">
    <property type="protein sequence ID" value="QBJ02877.1"/>
    <property type="molecule type" value="Genomic_DNA"/>
</dbReference>
<evidence type="ECO:0000313" key="2">
    <source>
        <dbReference type="Proteomes" id="UP000294134"/>
    </source>
</evidence>
<reference evidence="1 2" key="1">
    <citation type="submission" date="2019-02" db="EMBL/GenBank/DDBJ databases">
        <authorList>
            <person name="Frampton R.A."/>
            <person name="Wojtus J.K."/>
            <person name="Fineran P.C."/>
            <person name="Hendrickson H.L."/>
        </authorList>
    </citation>
    <scope>NUCLEOTIDE SEQUENCE [LARGE SCALE GENOMIC DNA]</scope>
</reference>
<protein>
    <submittedName>
        <fullName evidence="1">Uncharacterized protein</fullName>
    </submittedName>
</protein>
<evidence type="ECO:0000313" key="1">
    <source>
        <dbReference type="EMBL" id="QBJ02877.1"/>
    </source>
</evidence>
<organism evidence="1 2">
    <name type="scientific">Pseudomonas phage Psa21</name>
    <dbReference type="NCBI Taxonomy" id="2530023"/>
    <lineage>
        <taxon>Viruses</taxon>
        <taxon>Duplodnaviria</taxon>
        <taxon>Heunggongvirae</taxon>
        <taxon>Uroviricota</taxon>
        <taxon>Caudoviricetes</taxon>
        <taxon>Chimalliviridae</taxon>
        <taxon>Tepukevirus</taxon>
        <taxon>Tepukevirus Psa21</taxon>
    </lineage>
</organism>
<gene>
    <name evidence="1" type="ORF">PSA21_351</name>
</gene>
<keyword evidence="2" id="KW-1185">Reference proteome</keyword>